<comment type="caution">
    <text evidence="1">The sequence shown here is derived from an EMBL/GenBank/DDBJ whole genome shotgun (WGS) entry which is preliminary data.</text>
</comment>
<organism evidence="1 2">
    <name type="scientific">Parelaphostrongylus tenuis</name>
    <name type="common">Meningeal worm</name>
    <dbReference type="NCBI Taxonomy" id="148309"/>
    <lineage>
        <taxon>Eukaryota</taxon>
        <taxon>Metazoa</taxon>
        <taxon>Ecdysozoa</taxon>
        <taxon>Nematoda</taxon>
        <taxon>Chromadorea</taxon>
        <taxon>Rhabditida</taxon>
        <taxon>Rhabditina</taxon>
        <taxon>Rhabditomorpha</taxon>
        <taxon>Strongyloidea</taxon>
        <taxon>Metastrongylidae</taxon>
        <taxon>Parelaphostrongylus</taxon>
    </lineage>
</organism>
<keyword evidence="2" id="KW-1185">Reference proteome</keyword>
<dbReference type="AlphaFoldDB" id="A0AAD5QTI8"/>
<proteinExistence type="predicted"/>
<accession>A0AAD5QTI8</accession>
<dbReference type="Proteomes" id="UP001196413">
    <property type="component" value="Unassembled WGS sequence"/>
</dbReference>
<evidence type="ECO:0000313" key="2">
    <source>
        <dbReference type="Proteomes" id="UP001196413"/>
    </source>
</evidence>
<evidence type="ECO:0000313" key="1">
    <source>
        <dbReference type="EMBL" id="KAJ1361089.1"/>
    </source>
</evidence>
<protein>
    <submittedName>
        <fullName evidence="1">Uncharacterized protein</fullName>
    </submittedName>
</protein>
<gene>
    <name evidence="1" type="ORF">KIN20_020266</name>
</gene>
<name>A0AAD5QTI8_PARTN</name>
<sequence>MMLHTYLGEWSGEQEYDLRRESNPRFVHNGVRLPFDLVFLLATQFSWKPTVLIVGSVPATPLETSRTQSYRDGNVPGSDQRKLDFGQLFNSSHICVALGLLFPEENKPSSSTPTSRATFITFVCAQLLWLV</sequence>
<dbReference type="EMBL" id="JAHQIW010004113">
    <property type="protein sequence ID" value="KAJ1361089.1"/>
    <property type="molecule type" value="Genomic_DNA"/>
</dbReference>
<reference evidence="1" key="1">
    <citation type="submission" date="2021-06" db="EMBL/GenBank/DDBJ databases">
        <title>Parelaphostrongylus tenuis whole genome reference sequence.</title>
        <authorList>
            <person name="Garwood T.J."/>
            <person name="Larsen P.A."/>
            <person name="Fountain-Jones N.M."/>
            <person name="Garbe J.R."/>
            <person name="Macchietto M.G."/>
            <person name="Kania S.A."/>
            <person name="Gerhold R.W."/>
            <person name="Richards J.E."/>
            <person name="Wolf T.M."/>
        </authorList>
    </citation>
    <scope>NUCLEOTIDE SEQUENCE</scope>
    <source>
        <strain evidence="1">MNPRO001-30</strain>
        <tissue evidence="1">Meninges</tissue>
    </source>
</reference>